<accession>A0A6J7KAZ4</accession>
<evidence type="ECO:0000313" key="1">
    <source>
        <dbReference type="EMBL" id="CAB4951452.1"/>
    </source>
</evidence>
<gene>
    <name evidence="1" type="ORF">UFOPK3564_03509</name>
</gene>
<proteinExistence type="predicted"/>
<dbReference type="AlphaFoldDB" id="A0A6J7KAZ4"/>
<organism evidence="1">
    <name type="scientific">freshwater metagenome</name>
    <dbReference type="NCBI Taxonomy" id="449393"/>
    <lineage>
        <taxon>unclassified sequences</taxon>
        <taxon>metagenomes</taxon>
        <taxon>ecological metagenomes</taxon>
    </lineage>
</organism>
<protein>
    <submittedName>
        <fullName evidence="1">Unannotated protein</fullName>
    </submittedName>
</protein>
<sequence>MSRNTLIQDLRHTIDCMPLHTRVAMLQGVREDTIIVGAYTDGDGGVCPMLSAHRRGGRTTFIQFARTWDRFTKAPKGKSRPAKERELQILTRHLEASIEAESELITASEMGSAIAEHRALVERRQVEEQASAKRARRRERTAVAASPNRIPSWMRPMGSIEEYERAMEEVGRQKVRLGLVGDTAGPVDEQAVPAQERRGTFIAG</sequence>
<name>A0A6J7KAZ4_9ZZZZ</name>
<dbReference type="EMBL" id="CAFBMK010000347">
    <property type="protein sequence ID" value="CAB4951452.1"/>
    <property type="molecule type" value="Genomic_DNA"/>
</dbReference>
<reference evidence="1" key="1">
    <citation type="submission" date="2020-05" db="EMBL/GenBank/DDBJ databases">
        <authorList>
            <person name="Chiriac C."/>
            <person name="Salcher M."/>
            <person name="Ghai R."/>
            <person name="Kavagutti S V."/>
        </authorList>
    </citation>
    <scope>NUCLEOTIDE SEQUENCE</scope>
</reference>